<proteinExistence type="predicted"/>
<accession>A0A4P6ZM79</accession>
<keyword evidence="3" id="KW-1185">Reference proteome</keyword>
<keyword evidence="1" id="KW-0812">Transmembrane</keyword>
<dbReference type="PIRSF" id="PIRSF037394">
    <property type="entry name" value="ABC_thiamine-permease_YkoE_prd"/>
    <property type="match status" value="1"/>
</dbReference>
<feature type="transmembrane region" description="Helical" evidence="1">
    <location>
        <begin position="6"/>
        <end position="27"/>
    </location>
</feature>
<dbReference type="EMBL" id="CP034726">
    <property type="protein sequence ID" value="QBP18985.1"/>
    <property type="molecule type" value="Genomic_DNA"/>
</dbReference>
<protein>
    <submittedName>
        <fullName evidence="2">ABC transporter permease</fullName>
    </submittedName>
</protein>
<dbReference type="OrthoDB" id="8017424at2"/>
<feature type="transmembrane region" description="Helical" evidence="1">
    <location>
        <begin position="79"/>
        <end position="101"/>
    </location>
</feature>
<feature type="transmembrane region" description="Helical" evidence="1">
    <location>
        <begin position="39"/>
        <end position="59"/>
    </location>
</feature>
<evidence type="ECO:0000313" key="2">
    <source>
        <dbReference type="EMBL" id="QBP18985.1"/>
    </source>
</evidence>
<feature type="transmembrane region" description="Helical" evidence="1">
    <location>
        <begin position="137"/>
        <end position="162"/>
    </location>
</feature>
<gene>
    <name evidence="2" type="ORF">ELX58_00995</name>
</gene>
<sequence length="176" mass="19178">MLTLISIFCGVIFWGTSFIYNGLVYVLTPIGMKPFANEILVGLYILAGPLAACLFKVPGAATLSEVIASIVEMFLGSQWGVIDIIAGLIQGVGSEAGFALTGYRHYDWFGVTMAAITGTVVTYAYDWFNLGYGKLTIPMNIGIVIVRFISLMIFSGWLPLAISRKLTKSHVMQLHK</sequence>
<reference evidence="3" key="1">
    <citation type="submission" date="2018-12" db="EMBL/GenBank/DDBJ databases">
        <title>A new species of lactobacillus.</title>
        <authorList>
            <person name="Jian Y."/>
            <person name="Xin L."/>
            <person name="Hong Z.J."/>
            <person name="Ming L.Z."/>
            <person name="Hong X.Z."/>
        </authorList>
    </citation>
    <scope>NUCLEOTIDE SEQUENCE [LARGE SCALE GENOMIC DNA]</scope>
    <source>
        <strain evidence="3">HSLZ-75</strain>
    </source>
</reference>
<evidence type="ECO:0000256" key="1">
    <source>
        <dbReference type="SAM" id="Phobius"/>
    </source>
</evidence>
<dbReference type="AlphaFoldDB" id="A0A4P6ZM79"/>
<feature type="transmembrane region" description="Helical" evidence="1">
    <location>
        <begin position="108"/>
        <end position="125"/>
    </location>
</feature>
<organism evidence="2 3">
    <name type="scientific">Acetilactobacillus jinshanensis</name>
    <dbReference type="NCBI Taxonomy" id="1720083"/>
    <lineage>
        <taxon>Bacteria</taxon>
        <taxon>Bacillati</taxon>
        <taxon>Bacillota</taxon>
        <taxon>Bacilli</taxon>
        <taxon>Lactobacillales</taxon>
        <taxon>Lactobacillaceae</taxon>
        <taxon>Acetilactobacillus</taxon>
    </lineage>
</organism>
<dbReference type="InterPro" id="IPR017195">
    <property type="entry name" value="ABC_thiamin-permease_prd"/>
</dbReference>
<evidence type="ECO:0000313" key="3">
    <source>
        <dbReference type="Proteomes" id="UP000294321"/>
    </source>
</evidence>
<name>A0A4P6ZM79_9LACO</name>
<keyword evidence="1" id="KW-1133">Transmembrane helix</keyword>
<dbReference type="Pfam" id="PF09819">
    <property type="entry name" value="ABC_cobalt"/>
    <property type="match status" value="1"/>
</dbReference>
<keyword evidence="1" id="KW-0472">Membrane</keyword>
<dbReference type="Proteomes" id="UP000294321">
    <property type="component" value="Chromosome"/>
</dbReference>
<dbReference type="KEGG" id="lji:ELX58_00995"/>